<sequence length="140" mass="15738">MEVMSEDQLYVLLGLRDEDEREKQAAQEASNNAASKKGNNEPSAVVDDDTNGAAILVSDAIPDEVFISYDRDHPTMKIAALFPSMKDFRLVVRQYAINGEFELGTEKSCKKKIRGFCKGDECEWSIVGTRQSDIKAWRML</sequence>
<accession>A0A0A9F6R0</accession>
<reference evidence="3" key="2">
    <citation type="journal article" date="2015" name="Data Brief">
        <title>Shoot transcriptome of the giant reed, Arundo donax.</title>
        <authorList>
            <person name="Barrero R.A."/>
            <person name="Guerrero F.D."/>
            <person name="Moolhuijzen P."/>
            <person name="Goolsby J.A."/>
            <person name="Tidwell J."/>
            <person name="Bellgard S.E."/>
            <person name="Bellgard M.I."/>
        </authorList>
    </citation>
    <scope>NUCLEOTIDE SEQUENCE</scope>
    <source>
        <tissue evidence="3">Shoot tissue taken approximately 20 cm above the soil surface</tissue>
    </source>
</reference>
<proteinExistence type="predicted"/>
<name>A0A0A9F6R0_ARUDO</name>
<evidence type="ECO:0000259" key="2">
    <source>
        <dbReference type="Pfam" id="PF03108"/>
    </source>
</evidence>
<reference evidence="3" key="1">
    <citation type="submission" date="2014-09" db="EMBL/GenBank/DDBJ databases">
        <authorList>
            <person name="Magalhaes I.L.F."/>
            <person name="Oliveira U."/>
            <person name="Santos F.R."/>
            <person name="Vidigal T.H.D.A."/>
            <person name="Brescovit A.D."/>
            <person name="Santos A.J."/>
        </authorList>
    </citation>
    <scope>NUCLEOTIDE SEQUENCE</scope>
    <source>
        <tissue evidence="3">Shoot tissue taken approximately 20 cm above the soil surface</tissue>
    </source>
</reference>
<dbReference type="Pfam" id="PF03108">
    <property type="entry name" value="DBD_Tnp_Mut"/>
    <property type="match status" value="1"/>
</dbReference>
<feature type="domain" description="Transposase MuDR plant" evidence="2">
    <location>
        <begin position="78"/>
        <end position="133"/>
    </location>
</feature>
<feature type="compositionally biased region" description="Low complexity" evidence="1">
    <location>
        <begin position="26"/>
        <end position="37"/>
    </location>
</feature>
<evidence type="ECO:0000313" key="3">
    <source>
        <dbReference type="EMBL" id="JAE05831.1"/>
    </source>
</evidence>
<dbReference type="EMBL" id="GBRH01192065">
    <property type="protein sequence ID" value="JAE05831.1"/>
    <property type="molecule type" value="Transcribed_RNA"/>
</dbReference>
<organism evidence="3">
    <name type="scientific">Arundo donax</name>
    <name type="common">Giant reed</name>
    <name type="synonym">Donax arundinaceus</name>
    <dbReference type="NCBI Taxonomy" id="35708"/>
    <lineage>
        <taxon>Eukaryota</taxon>
        <taxon>Viridiplantae</taxon>
        <taxon>Streptophyta</taxon>
        <taxon>Embryophyta</taxon>
        <taxon>Tracheophyta</taxon>
        <taxon>Spermatophyta</taxon>
        <taxon>Magnoliopsida</taxon>
        <taxon>Liliopsida</taxon>
        <taxon>Poales</taxon>
        <taxon>Poaceae</taxon>
        <taxon>PACMAD clade</taxon>
        <taxon>Arundinoideae</taxon>
        <taxon>Arundineae</taxon>
        <taxon>Arundo</taxon>
    </lineage>
</organism>
<feature type="region of interest" description="Disordered" evidence="1">
    <location>
        <begin position="21"/>
        <end position="47"/>
    </location>
</feature>
<dbReference type="InterPro" id="IPR004332">
    <property type="entry name" value="Transposase_MuDR"/>
</dbReference>
<protein>
    <recommendedName>
        <fullName evidence="2">Transposase MuDR plant domain-containing protein</fullName>
    </recommendedName>
</protein>
<dbReference type="AlphaFoldDB" id="A0A0A9F6R0"/>
<evidence type="ECO:0000256" key="1">
    <source>
        <dbReference type="SAM" id="MobiDB-lite"/>
    </source>
</evidence>